<dbReference type="EMBL" id="VOBR01000029">
    <property type="protein sequence ID" value="TWP46863.1"/>
    <property type="molecule type" value="Genomic_DNA"/>
</dbReference>
<proteinExistence type="predicted"/>
<keyword evidence="1" id="KW-1133">Transmembrane helix</keyword>
<feature type="transmembrane region" description="Helical" evidence="1">
    <location>
        <begin position="65"/>
        <end position="85"/>
    </location>
</feature>
<sequence>MKIALQVGLAWVLGIVMYAAIGWLALLAFAAESAELFLFASVPVVVVYVCLGLAAYDVDWYLRPVWGLVVGAGGIVGTVFVLRLAERWEPEWLAFLTAGSAYAVIAALFARNWWVRGAGALVLAAVLVLAPAQVWDRFFDTWARLG</sequence>
<organism evidence="2 3">
    <name type="scientific">Lentzea tibetensis</name>
    <dbReference type="NCBI Taxonomy" id="2591470"/>
    <lineage>
        <taxon>Bacteria</taxon>
        <taxon>Bacillati</taxon>
        <taxon>Actinomycetota</taxon>
        <taxon>Actinomycetes</taxon>
        <taxon>Pseudonocardiales</taxon>
        <taxon>Pseudonocardiaceae</taxon>
        <taxon>Lentzea</taxon>
    </lineage>
</organism>
<gene>
    <name evidence="2" type="ORF">FKR81_34200</name>
</gene>
<dbReference type="RefSeq" id="WP_146358372.1">
    <property type="nucleotide sequence ID" value="NZ_VOBR01000029.1"/>
</dbReference>
<comment type="caution">
    <text evidence="2">The sequence shown here is derived from an EMBL/GenBank/DDBJ whole genome shotgun (WGS) entry which is preliminary data.</text>
</comment>
<feature type="transmembrane region" description="Helical" evidence="1">
    <location>
        <begin position="117"/>
        <end position="135"/>
    </location>
</feature>
<dbReference type="Proteomes" id="UP000316639">
    <property type="component" value="Unassembled WGS sequence"/>
</dbReference>
<evidence type="ECO:0000256" key="1">
    <source>
        <dbReference type="SAM" id="Phobius"/>
    </source>
</evidence>
<feature type="transmembrane region" description="Helical" evidence="1">
    <location>
        <begin position="36"/>
        <end position="58"/>
    </location>
</feature>
<name>A0A563EJL5_9PSEU</name>
<protein>
    <submittedName>
        <fullName evidence="2">Uncharacterized protein</fullName>
    </submittedName>
</protein>
<keyword evidence="1" id="KW-0472">Membrane</keyword>
<reference evidence="2 3" key="1">
    <citation type="submission" date="2019-07" db="EMBL/GenBank/DDBJ databases">
        <title>Lentzea xizangensis sp. nov., isolated from Qinghai-Tibetan Plateau Soils.</title>
        <authorList>
            <person name="Huang J."/>
        </authorList>
    </citation>
    <scope>NUCLEOTIDE SEQUENCE [LARGE SCALE GENOMIC DNA]</scope>
    <source>
        <strain evidence="2 3">FXJ1.1311</strain>
    </source>
</reference>
<evidence type="ECO:0000313" key="3">
    <source>
        <dbReference type="Proteomes" id="UP000316639"/>
    </source>
</evidence>
<keyword evidence="3" id="KW-1185">Reference proteome</keyword>
<accession>A0A563EJL5</accession>
<dbReference type="AlphaFoldDB" id="A0A563EJL5"/>
<feature type="transmembrane region" description="Helical" evidence="1">
    <location>
        <begin position="91"/>
        <end position="110"/>
    </location>
</feature>
<evidence type="ECO:0000313" key="2">
    <source>
        <dbReference type="EMBL" id="TWP46863.1"/>
    </source>
</evidence>
<keyword evidence="1" id="KW-0812">Transmembrane</keyword>
<feature type="transmembrane region" description="Helical" evidence="1">
    <location>
        <begin position="7"/>
        <end position="30"/>
    </location>
</feature>